<evidence type="ECO:0000256" key="1">
    <source>
        <dbReference type="SAM" id="MobiDB-lite"/>
    </source>
</evidence>
<dbReference type="Proteomes" id="UP000186777">
    <property type="component" value="Unassembled WGS sequence"/>
</dbReference>
<dbReference type="InterPro" id="IPR002789">
    <property type="entry name" value="HerA_central"/>
</dbReference>
<sequence>MDNDVKILDVLNQSHKYYFSNSRLGLGSSQDITERDIVLYRIDEITFEEEAPRKEALENVLSSVRIPGVNFLYLIVGDAKGVKFYYGLSKNPSEAINDDLLLSDIGRNVLMASIKGNFRGCKVQEVNPEEAEPVLNKVRHMKYASRIEGVAGTIKDNEEFQSVDRLVDVMQGEEFCLLLVAKALQPDSICELEQTLQEAYTTVSPLAKYSLQEGSSEGTSKSKSWTKGENSSSSVSQSKSTGENKGWSKGISTNNSVSTTTSSSSGGSSSSTSSSKQSSTGGGESKGESGGTNSSRSDSTSSTKGDSHSVSDQEGTNSSTSKTYSREYLNKKAGEWIKYCDEVIFPRLDYGKGKGIFLSAIYVLTKNKPALIKLENTALALYSGKQGNKVPLRSNKLDASDRAAVKNYQLPRGHFAKAISEEEKLARAMLSQPVECSRDFALCNWITTNELSMLAGLPQKEVIGMRLREEVEFGLNYTEPEQEDCIYLGNLVQNGNEVERTPIYLDKDVLDKHIFIAGVTGSGKTTICHKILLQSKLPFLVIEPAKTEYRILRNNPACKDLLVFTLGNEKAAPFRLNPFEFLPHENITSHVDMIKASIEAAFDMEAAIPQLIETILYKCYEDYGWDITTNKNSKYADPFADGVFAFPTMGDLLNNIEKVVKEQGFDERLKNDYIGSIRARLQSLVIGSKGLMLNTRRSINFADLLDRKVVLELEGIKNGNEKALIMGFVLAAFNEAVKARYLHDKKAHAHIILVEESHRLLSKYMPGDSQNKKQGVETFSDMLAEIRKYGEGLIIVDQIPNKLAPDVLKNTNTKIVHRLFAQDDKEAVGNTMALKEEQKEFLSNLNAGRAIMFSDNYGQALQVQIKADTSTENAPLADEELTCAAFDYYQRCVFKNVKINAQNLTPEQKVKAVELLCNDNGIPANIMRRVNEHKEAWNEYCAETIEFLSNNIPANIVRRVNEHKDAWNEYYATMLRSVVEDKIISLADIVAWGLAAVDHAQKDDNNIKQAFAEYFTAYMQGEKAEDNFVKNNVSFI</sequence>
<accession>A0A1Q6R3U7</accession>
<dbReference type="PANTHER" id="PTHR42957:SF1">
    <property type="entry name" value="HELICASE MJ1565-RELATED"/>
    <property type="match status" value="1"/>
</dbReference>
<dbReference type="InterPro" id="IPR027417">
    <property type="entry name" value="P-loop_NTPase"/>
</dbReference>
<comment type="caution">
    <text evidence="3">The sequence shown here is derived from an EMBL/GenBank/DDBJ whole genome shotgun (WGS) entry which is preliminary data.</text>
</comment>
<feature type="compositionally biased region" description="Low complexity" evidence="1">
    <location>
        <begin position="213"/>
        <end position="240"/>
    </location>
</feature>
<evidence type="ECO:0000313" key="4">
    <source>
        <dbReference type="Proteomes" id="UP000186777"/>
    </source>
</evidence>
<protein>
    <recommendedName>
        <fullName evidence="2">Helicase HerA central domain-containing protein</fullName>
    </recommendedName>
</protein>
<name>A0A1Q6R3U7_9FIRM</name>
<evidence type="ECO:0000313" key="3">
    <source>
        <dbReference type="EMBL" id="OLA37045.1"/>
    </source>
</evidence>
<proteinExistence type="predicted"/>
<feature type="domain" description="Helicase HerA central" evidence="2">
    <location>
        <begin position="486"/>
        <end position="587"/>
    </location>
</feature>
<dbReference type="Pfam" id="PF01935">
    <property type="entry name" value="DUF87"/>
    <property type="match status" value="1"/>
</dbReference>
<dbReference type="EMBL" id="MNTG01000034">
    <property type="protein sequence ID" value="OLA37045.1"/>
    <property type="molecule type" value="Genomic_DNA"/>
</dbReference>
<feature type="compositionally biased region" description="Polar residues" evidence="1">
    <location>
        <begin position="313"/>
        <end position="323"/>
    </location>
</feature>
<dbReference type="SUPFAM" id="SSF52540">
    <property type="entry name" value="P-loop containing nucleoside triphosphate hydrolases"/>
    <property type="match status" value="1"/>
</dbReference>
<feature type="compositionally biased region" description="Gly residues" evidence="1">
    <location>
        <begin position="280"/>
        <end position="290"/>
    </location>
</feature>
<feature type="compositionally biased region" description="Low complexity" evidence="1">
    <location>
        <begin position="252"/>
        <end position="279"/>
    </location>
</feature>
<feature type="region of interest" description="Disordered" evidence="1">
    <location>
        <begin position="211"/>
        <end position="323"/>
    </location>
</feature>
<dbReference type="AlphaFoldDB" id="A0A1Q6R3U7"/>
<dbReference type="PANTHER" id="PTHR42957">
    <property type="entry name" value="HELICASE MJ1565-RELATED"/>
    <property type="match status" value="1"/>
</dbReference>
<dbReference type="Gene3D" id="3.40.50.300">
    <property type="entry name" value="P-loop containing nucleotide triphosphate hydrolases"/>
    <property type="match status" value="2"/>
</dbReference>
<feature type="compositionally biased region" description="Low complexity" evidence="1">
    <location>
        <begin position="291"/>
        <end position="304"/>
    </location>
</feature>
<reference evidence="3 4" key="1">
    <citation type="journal article" date="2016" name="Nat. Biotechnol.">
        <title>Measurement of bacterial replication rates in microbial communities.</title>
        <authorList>
            <person name="Brown C.T."/>
            <person name="Olm M.R."/>
            <person name="Thomas B.C."/>
            <person name="Banfield J.F."/>
        </authorList>
    </citation>
    <scope>NUCLEOTIDE SEQUENCE [LARGE SCALE GENOMIC DNA]</scope>
    <source>
        <strain evidence="3">46_33</strain>
    </source>
</reference>
<evidence type="ECO:0000259" key="2">
    <source>
        <dbReference type="Pfam" id="PF01935"/>
    </source>
</evidence>
<organism evidence="3 4">
    <name type="scientific">Phascolarctobacterium succinatutens</name>
    <dbReference type="NCBI Taxonomy" id="626940"/>
    <lineage>
        <taxon>Bacteria</taxon>
        <taxon>Bacillati</taxon>
        <taxon>Bacillota</taxon>
        <taxon>Negativicutes</taxon>
        <taxon>Acidaminococcales</taxon>
        <taxon>Acidaminococcaceae</taxon>
        <taxon>Phascolarctobacterium</taxon>
    </lineage>
</organism>
<dbReference type="STRING" id="626940.BHW43_07675"/>
<gene>
    <name evidence="3" type="ORF">BHW43_07675</name>
</gene>
<dbReference type="RefSeq" id="WP_303680095.1">
    <property type="nucleotide sequence ID" value="NZ_MNTG01000034.1"/>
</dbReference>
<dbReference type="Gene3D" id="1.10.8.730">
    <property type="match status" value="1"/>
</dbReference>
<dbReference type="InterPro" id="IPR008571">
    <property type="entry name" value="HerA-like"/>
</dbReference>